<dbReference type="OMA" id="LNAYGRY"/>
<dbReference type="PRINTS" id="PR00080">
    <property type="entry name" value="SDRFAMILY"/>
</dbReference>
<dbReference type="Pfam" id="PF00106">
    <property type="entry name" value="adh_short"/>
    <property type="match status" value="1"/>
</dbReference>
<keyword evidence="2" id="KW-0521">NADP</keyword>
<dbReference type="PANTHER" id="PTHR43963:SF4">
    <property type="entry name" value="CARBONYL REDUCTASE (NADPH)"/>
    <property type="match status" value="1"/>
</dbReference>
<proteinExistence type="inferred from homology"/>
<dbReference type="InterPro" id="IPR002347">
    <property type="entry name" value="SDR_fam"/>
</dbReference>
<dbReference type="GeneID" id="106063806"/>
<keyword evidence="5" id="KW-1185">Reference proteome</keyword>
<evidence type="ECO:0000256" key="4">
    <source>
        <dbReference type="RuleBase" id="RU000363"/>
    </source>
</evidence>
<accession>A0A9W3B7Z2</accession>
<dbReference type="OrthoDB" id="7289984at2759"/>
<dbReference type="PRINTS" id="PR00081">
    <property type="entry name" value="GDHRDH"/>
</dbReference>
<evidence type="ECO:0000256" key="3">
    <source>
        <dbReference type="ARBA" id="ARBA00023002"/>
    </source>
</evidence>
<dbReference type="RefSeq" id="XP_055895667.1">
    <property type="nucleotide sequence ID" value="XM_056039692.1"/>
</dbReference>
<dbReference type="PANTHER" id="PTHR43963">
    <property type="entry name" value="CARBONYL REDUCTASE 1-RELATED"/>
    <property type="match status" value="1"/>
</dbReference>
<gene>
    <name evidence="6" type="primary">LOC106063806</name>
</gene>
<dbReference type="GO" id="GO:0004090">
    <property type="term" value="F:carbonyl reductase (NADPH) activity"/>
    <property type="evidence" value="ECO:0007669"/>
    <property type="project" value="TreeGrafter"/>
</dbReference>
<dbReference type="Proteomes" id="UP001165740">
    <property type="component" value="Chromosome 8"/>
</dbReference>
<evidence type="ECO:0000313" key="6">
    <source>
        <dbReference type="RefSeq" id="XP_055895667.1"/>
    </source>
</evidence>
<dbReference type="InterPro" id="IPR036291">
    <property type="entry name" value="NAD(P)-bd_dom_sf"/>
</dbReference>
<name>A0A9W3B7Z2_BIOGL</name>
<protein>
    <submittedName>
        <fullName evidence="6">Carbonyl reductase [NADPH] 3-like</fullName>
    </submittedName>
</protein>
<dbReference type="AlphaFoldDB" id="A0A9W3B7Z2"/>
<evidence type="ECO:0000313" key="5">
    <source>
        <dbReference type="Proteomes" id="UP001165740"/>
    </source>
</evidence>
<keyword evidence="3" id="KW-0560">Oxidoreductase</keyword>
<evidence type="ECO:0000256" key="2">
    <source>
        <dbReference type="ARBA" id="ARBA00022857"/>
    </source>
</evidence>
<reference evidence="6" key="1">
    <citation type="submission" date="2025-08" db="UniProtKB">
        <authorList>
            <consortium name="RefSeq"/>
        </authorList>
    </citation>
    <scope>IDENTIFICATION</scope>
</reference>
<sequence>MEKRVAVVTGANKGIGFGLVKALCQMFEGDVILTARDVLRGKSAVESLTLEGLHPKFHQLDVADIDSIVRLKVYLTENYGGLDILINNAGIYRNVTTEDAKSFAENVEDVIEINYFGSVNCFTVLRPLLRPHARVCNVSSMYAPLTIKKCSSYIVSKLIDPGITLDQLSAVMKDYVQSAKDGSYLERGYTDEMYGFSKVGLSVATAVQQRELDTSGAVDVLVNSCCPGYVKTDMNKLCGHLTVEEGIVNPLYCVMLPPNVNSPRGQMLRNKEPFDWVNYPMKSIEN</sequence>
<comment type="similarity">
    <text evidence="1 4">Belongs to the short-chain dehydrogenases/reductases (SDR) family.</text>
</comment>
<dbReference type="SUPFAM" id="SSF51735">
    <property type="entry name" value="NAD(P)-binding Rossmann-fold domains"/>
    <property type="match status" value="1"/>
</dbReference>
<organism evidence="5 6">
    <name type="scientific">Biomphalaria glabrata</name>
    <name type="common">Bloodfluke planorb</name>
    <name type="synonym">Freshwater snail</name>
    <dbReference type="NCBI Taxonomy" id="6526"/>
    <lineage>
        <taxon>Eukaryota</taxon>
        <taxon>Metazoa</taxon>
        <taxon>Spiralia</taxon>
        <taxon>Lophotrochozoa</taxon>
        <taxon>Mollusca</taxon>
        <taxon>Gastropoda</taxon>
        <taxon>Heterobranchia</taxon>
        <taxon>Euthyneura</taxon>
        <taxon>Panpulmonata</taxon>
        <taxon>Hygrophila</taxon>
        <taxon>Lymnaeoidea</taxon>
        <taxon>Planorbidae</taxon>
        <taxon>Biomphalaria</taxon>
    </lineage>
</organism>
<evidence type="ECO:0000256" key="1">
    <source>
        <dbReference type="ARBA" id="ARBA00006484"/>
    </source>
</evidence>
<dbReference type="Gene3D" id="3.40.50.720">
    <property type="entry name" value="NAD(P)-binding Rossmann-like Domain"/>
    <property type="match status" value="1"/>
</dbReference>